<dbReference type="EMBL" id="JAJFAZ020000001">
    <property type="protein sequence ID" value="KAI5349532.1"/>
    <property type="molecule type" value="Genomic_DNA"/>
</dbReference>
<name>A0AAD4WXY1_PRUDU</name>
<feature type="region of interest" description="Disordered" evidence="1">
    <location>
        <begin position="43"/>
        <end position="71"/>
    </location>
</feature>
<evidence type="ECO:0000256" key="1">
    <source>
        <dbReference type="SAM" id="MobiDB-lite"/>
    </source>
</evidence>
<evidence type="ECO:0000313" key="3">
    <source>
        <dbReference type="Proteomes" id="UP001054821"/>
    </source>
</evidence>
<feature type="region of interest" description="Disordered" evidence="1">
    <location>
        <begin position="1"/>
        <end position="29"/>
    </location>
</feature>
<protein>
    <submittedName>
        <fullName evidence="2">Uncharacterized protein</fullName>
    </submittedName>
</protein>
<dbReference type="Gene3D" id="3.30.565.10">
    <property type="entry name" value="Histidine kinase-like ATPase, C-terminal domain"/>
    <property type="match status" value="1"/>
</dbReference>
<organism evidence="2 3">
    <name type="scientific">Prunus dulcis</name>
    <name type="common">Almond</name>
    <name type="synonym">Amygdalus dulcis</name>
    <dbReference type="NCBI Taxonomy" id="3755"/>
    <lineage>
        <taxon>Eukaryota</taxon>
        <taxon>Viridiplantae</taxon>
        <taxon>Streptophyta</taxon>
        <taxon>Embryophyta</taxon>
        <taxon>Tracheophyta</taxon>
        <taxon>Spermatophyta</taxon>
        <taxon>Magnoliopsida</taxon>
        <taxon>eudicotyledons</taxon>
        <taxon>Gunneridae</taxon>
        <taxon>Pentapetalae</taxon>
        <taxon>rosids</taxon>
        <taxon>fabids</taxon>
        <taxon>Rosales</taxon>
        <taxon>Rosaceae</taxon>
        <taxon>Amygdaloideae</taxon>
        <taxon>Amygdaleae</taxon>
        <taxon>Prunus</taxon>
    </lineage>
</organism>
<reference evidence="2 3" key="1">
    <citation type="journal article" date="2022" name="G3 (Bethesda)">
        <title>Whole-genome sequence and methylome profiling of the almond [Prunus dulcis (Mill.) D.A. Webb] cultivar 'Nonpareil'.</title>
        <authorList>
            <person name="D'Amico-Willman K.M."/>
            <person name="Ouma W.Z."/>
            <person name="Meulia T."/>
            <person name="Sideli G.M."/>
            <person name="Gradziel T.M."/>
            <person name="Fresnedo-Ramirez J."/>
        </authorList>
    </citation>
    <scope>NUCLEOTIDE SEQUENCE [LARGE SCALE GENOMIC DNA]</scope>
    <source>
        <strain evidence="2">Clone GOH B32 T37-40</strain>
    </source>
</reference>
<dbReference type="Proteomes" id="UP001054821">
    <property type="component" value="Chromosome 1"/>
</dbReference>
<proteinExistence type="predicted"/>
<sequence>MSDMSSVLERQERETRERRRRRAEGKRVQKELDQQVVIAVTLLDEENQGRSHGSQVGRSPNVDKHRHSREEPALRQALSNLIESALLHIHTGGKIEIVSTGAPTGGALVVIDDDGPDMHYMVIVSNLELSSIYK</sequence>
<dbReference type="InterPro" id="IPR036890">
    <property type="entry name" value="HATPase_C_sf"/>
</dbReference>
<evidence type="ECO:0000313" key="2">
    <source>
        <dbReference type="EMBL" id="KAI5349532.1"/>
    </source>
</evidence>
<keyword evidence="3" id="KW-1185">Reference proteome</keyword>
<comment type="caution">
    <text evidence="2">The sequence shown here is derived from an EMBL/GenBank/DDBJ whole genome shotgun (WGS) entry which is preliminary data.</text>
</comment>
<dbReference type="PANTHER" id="PTHR48206:SF1">
    <property type="entry name" value="CHLOROPLAST SENSOR KINASE, CHLOROPLASTIC"/>
    <property type="match status" value="1"/>
</dbReference>
<dbReference type="PANTHER" id="PTHR48206">
    <property type="entry name" value="CHLOROPLAST SENSOR KINASE, CHLOROPLASTIC"/>
    <property type="match status" value="1"/>
</dbReference>
<dbReference type="InterPro" id="IPR053334">
    <property type="entry name" value="Chloroplast_Sensor_Kinase"/>
</dbReference>
<accession>A0AAD4WXY1</accession>
<dbReference type="SUPFAM" id="SSF55874">
    <property type="entry name" value="ATPase domain of HSP90 chaperone/DNA topoisomerase II/histidine kinase"/>
    <property type="match status" value="1"/>
</dbReference>
<dbReference type="AlphaFoldDB" id="A0AAD4WXY1"/>
<gene>
    <name evidence="2" type="ORF">L3X38_002420</name>
</gene>